<protein>
    <submittedName>
        <fullName evidence="1">Antirestriction protein ArdA</fullName>
    </submittedName>
</protein>
<name>A0A8J7W3A7_9FIRM</name>
<dbReference type="Proteomes" id="UP000675664">
    <property type="component" value="Unassembled WGS sequence"/>
</dbReference>
<comment type="caution">
    <text evidence="1">The sequence shown here is derived from an EMBL/GenBank/DDBJ whole genome shotgun (WGS) entry which is preliminary data.</text>
</comment>
<evidence type="ECO:0000313" key="2">
    <source>
        <dbReference type="Proteomes" id="UP000675664"/>
    </source>
</evidence>
<proteinExistence type="predicted"/>
<dbReference type="RefSeq" id="WP_014315031.1">
    <property type="nucleotide sequence ID" value="NZ_JAGSND010000020.1"/>
</dbReference>
<evidence type="ECO:0000313" key="1">
    <source>
        <dbReference type="EMBL" id="MBR0600104.1"/>
    </source>
</evidence>
<reference evidence="1" key="2">
    <citation type="submission" date="2021-04" db="EMBL/GenBank/DDBJ databases">
        <authorList>
            <person name="Liu J."/>
        </authorList>
    </citation>
    <scope>NUCLEOTIDE SEQUENCE</scope>
    <source>
        <strain evidence="1">BAD-6</strain>
    </source>
</reference>
<reference evidence="1" key="1">
    <citation type="submission" date="2021-04" db="EMBL/GenBank/DDBJ databases">
        <title>Sinoanaerobacter chloroacetimidivorans sp. nov., an obligate anaerobic bacterium isolated from anaerobic sludge.</title>
        <authorList>
            <person name="Bao Y."/>
        </authorList>
    </citation>
    <scope>NUCLEOTIDE SEQUENCE</scope>
    <source>
        <strain evidence="1">BAD-6</strain>
    </source>
</reference>
<accession>A0A8J7W3A7</accession>
<sequence>MSEKEKVMTVTLMRSDLYDAPAYSGAYLKLPASRDEIQDALHRARVTDDQPYQVVECFNMQGEELSFIPENPPLAELNFLAYRISELSEHDRIAFTGCALVGEGNLAMHDLINQTYNLGDAHAVPAKNDRELGKFYVDNDFIDAVNHVPPEYQQELLDLLDYEKIGRARQEAEGGIFHNDFYVVNGSGSWETVYDGIHLPEQSFLENYVFELLVCDGTFYPSDIDECTILKLPATPDEISEVLKEQGIKNFDGCVVYTNKSSVPKLNGVFGDYEDIEKIKLLAEKIYELRCQGQEAKFKAALELMDCTDIDLALDITQNMDCFDFYPELSSPEDYARQEFLKRYHIPEDDPMLKHIHFSRCDSDLMKEANICATPYGIIRLGNREMTLEYSSPALGQQML</sequence>
<dbReference type="EMBL" id="JAGSND010000020">
    <property type="protein sequence ID" value="MBR0600104.1"/>
    <property type="molecule type" value="Genomic_DNA"/>
</dbReference>
<organism evidence="1 2">
    <name type="scientific">Sinanaerobacter chloroacetimidivorans</name>
    <dbReference type="NCBI Taxonomy" id="2818044"/>
    <lineage>
        <taxon>Bacteria</taxon>
        <taxon>Bacillati</taxon>
        <taxon>Bacillota</taxon>
        <taxon>Clostridia</taxon>
        <taxon>Peptostreptococcales</taxon>
        <taxon>Anaerovoracaceae</taxon>
        <taxon>Sinanaerobacter</taxon>
    </lineage>
</organism>
<keyword evidence="2" id="KW-1185">Reference proteome</keyword>
<gene>
    <name evidence="1" type="ORF">KCX82_19655</name>
</gene>
<dbReference type="AlphaFoldDB" id="A0A8J7W3A7"/>